<dbReference type="Pfam" id="PF02130">
    <property type="entry name" value="YbeY"/>
    <property type="match status" value="1"/>
</dbReference>
<gene>
    <name evidence="9" type="primary">ybeY</name>
    <name evidence="10" type="ORF">FSW04_20010</name>
</gene>
<dbReference type="Proteomes" id="UP000321805">
    <property type="component" value="Chromosome"/>
</dbReference>
<keyword evidence="6 9" id="KW-0255">Endonuclease</keyword>
<evidence type="ECO:0000256" key="3">
    <source>
        <dbReference type="ARBA" id="ARBA00022552"/>
    </source>
</evidence>
<dbReference type="Gene3D" id="3.40.390.30">
    <property type="entry name" value="Metalloproteases ('zincins'), catalytic domain"/>
    <property type="match status" value="1"/>
</dbReference>
<comment type="cofactor">
    <cofactor evidence="9">
        <name>Zn(2+)</name>
        <dbReference type="ChEBI" id="CHEBI:29105"/>
    </cofactor>
    <text evidence="9">Binds 1 zinc ion.</text>
</comment>
<evidence type="ECO:0000256" key="8">
    <source>
        <dbReference type="ARBA" id="ARBA00022833"/>
    </source>
</evidence>
<proteinExistence type="inferred from homology"/>
<dbReference type="KEGG" id="bsol:FSW04_20010"/>
<evidence type="ECO:0000256" key="9">
    <source>
        <dbReference type="HAMAP-Rule" id="MF_00009"/>
    </source>
</evidence>
<dbReference type="PROSITE" id="PS01306">
    <property type="entry name" value="UPF0054"/>
    <property type="match status" value="1"/>
</dbReference>
<dbReference type="GO" id="GO:0008270">
    <property type="term" value="F:zinc ion binding"/>
    <property type="evidence" value="ECO:0007669"/>
    <property type="project" value="UniProtKB-UniRule"/>
</dbReference>
<evidence type="ECO:0000256" key="6">
    <source>
        <dbReference type="ARBA" id="ARBA00022759"/>
    </source>
</evidence>
<dbReference type="RefSeq" id="WP_146921997.1">
    <property type="nucleotide sequence ID" value="NZ_CP042430.1"/>
</dbReference>
<dbReference type="InterPro" id="IPR002036">
    <property type="entry name" value="YbeY"/>
</dbReference>
<feature type="binding site" evidence="9">
    <location>
        <position position="104"/>
    </location>
    <ligand>
        <name>Zn(2+)</name>
        <dbReference type="ChEBI" id="CHEBI:29105"/>
        <note>catalytic</note>
    </ligand>
</feature>
<accession>A0A5B8UAD5</accession>
<dbReference type="InterPro" id="IPR023091">
    <property type="entry name" value="MetalPrtase_cat_dom_sf_prd"/>
</dbReference>
<evidence type="ECO:0000256" key="5">
    <source>
        <dbReference type="ARBA" id="ARBA00022723"/>
    </source>
</evidence>
<dbReference type="HAMAP" id="MF_00009">
    <property type="entry name" value="Endoribonucl_YbeY"/>
    <property type="match status" value="1"/>
</dbReference>
<name>A0A5B8UAD5_9ACTN</name>
<dbReference type="PANTHER" id="PTHR46986:SF1">
    <property type="entry name" value="ENDORIBONUCLEASE YBEY, CHLOROPLASTIC"/>
    <property type="match status" value="1"/>
</dbReference>
<dbReference type="NCBIfam" id="TIGR00043">
    <property type="entry name" value="rRNA maturation RNase YbeY"/>
    <property type="match status" value="1"/>
</dbReference>
<evidence type="ECO:0000256" key="1">
    <source>
        <dbReference type="ARBA" id="ARBA00010875"/>
    </source>
</evidence>
<protein>
    <recommendedName>
        <fullName evidence="9">Endoribonuclease YbeY</fullName>
        <ecNumber evidence="9">3.1.-.-</ecNumber>
    </recommendedName>
</protein>
<evidence type="ECO:0000256" key="4">
    <source>
        <dbReference type="ARBA" id="ARBA00022722"/>
    </source>
</evidence>
<evidence type="ECO:0000313" key="11">
    <source>
        <dbReference type="Proteomes" id="UP000321805"/>
    </source>
</evidence>
<reference evidence="10 11" key="1">
    <citation type="journal article" date="2018" name="J. Microbiol.">
        <title>Baekduia soli gen. nov., sp. nov., a novel bacterium isolated from the soil of Baekdu Mountain and proposal of a novel family name, Baekduiaceae fam. nov.</title>
        <authorList>
            <person name="An D.S."/>
            <person name="Siddiqi M.Z."/>
            <person name="Kim K.H."/>
            <person name="Yu H.S."/>
            <person name="Im W.T."/>
        </authorList>
    </citation>
    <scope>NUCLEOTIDE SEQUENCE [LARGE SCALE GENOMIC DNA]</scope>
    <source>
        <strain evidence="10 11">BR7-21</strain>
    </source>
</reference>
<keyword evidence="3 9" id="KW-0698">rRNA processing</keyword>
<keyword evidence="5 9" id="KW-0479">Metal-binding</keyword>
<dbReference type="InterPro" id="IPR020549">
    <property type="entry name" value="YbeY_CS"/>
</dbReference>
<evidence type="ECO:0000313" key="10">
    <source>
        <dbReference type="EMBL" id="QEC49632.1"/>
    </source>
</evidence>
<evidence type="ECO:0000256" key="2">
    <source>
        <dbReference type="ARBA" id="ARBA00022517"/>
    </source>
</evidence>
<dbReference type="GO" id="GO:0005737">
    <property type="term" value="C:cytoplasm"/>
    <property type="evidence" value="ECO:0007669"/>
    <property type="project" value="UniProtKB-SubCell"/>
</dbReference>
<keyword evidence="2 9" id="KW-0690">Ribosome biogenesis</keyword>
<dbReference type="EC" id="3.1.-.-" evidence="9"/>
<comment type="subcellular location">
    <subcellularLocation>
        <location evidence="9">Cytoplasm</location>
    </subcellularLocation>
</comment>
<keyword evidence="8 9" id="KW-0862">Zinc</keyword>
<dbReference type="EMBL" id="CP042430">
    <property type="protein sequence ID" value="QEC49632.1"/>
    <property type="molecule type" value="Genomic_DNA"/>
</dbReference>
<sequence length="131" mass="13824">MDGLEVEVLGRELAPGAPPDAEIDRMVALAVGTAGVRDGHVAVSFVTPERIAELNLEHRGKPGPTDVLSFPIDEAAADVPGPRELGDVVICPPHTADLREAIVHGALHLVGMDHETDDGEMLAVQAEILSW</sequence>
<dbReference type="GO" id="GO:0006364">
    <property type="term" value="P:rRNA processing"/>
    <property type="evidence" value="ECO:0007669"/>
    <property type="project" value="UniProtKB-UniRule"/>
</dbReference>
<keyword evidence="11" id="KW-1185">Reference proteome</keyword>
<comment type="similarity">
    <text evidence="1 9">Belongs to the endoribonuclease YbeY family.</text>
</comment>
<keyword evidence="7 9" id="KW-0378">Hydrolase</keyword>
<dbReference type="PANTHER" id="PTHR46986">
    <property type="entry name" value="ENDORIBONUCLEASE YBEY, CHLOROPLASTIC"/>
    <property type="match status" value="1"/>
</dbReference>
<dbReference type="SUPFAM" id="SSF55486">
    <property type="entry name" value="Metalloproteases ('zincins'), catalytic domain"/>
    <property type="match status" value="1"/>
</dbReference>
<dbReference type="GO" id="GO:0004521">
    <property type="term" value="F:RNA endonuclease activity"/>
    <property type="evidence" value="ECO:0007669"/>
    <property type="project" value="UniProtKB-UniRule"/>
</dbReference>
<organism evidence="10 11">
    <name type="scientific">Baekduia soli</name>
    <dbReference type="NCBI Taxonomy" id="496014"/>
    <lineage>
        <taxon>Bacteria</taxon>
        <taxon>Bacillati</taxon>
        <taxon>Actinomycetota</taxon>
        <taxon>Thermoleophilia</taxon>
        <taxon>Solirubrobacterales</taxon>
        <taxon>Baekduiaceae</taxon>
        <taxon>Baekduia</taxon>
    </lineage>
</organism>
<feature type="binding site" evidence="9">
    <location>
        <position position="114"/>
    </location>
    <ligand>
        <name>Zn(2+)</name>
        <dbReference type="ChEBI" id="CHEBI:29105"/>
        <note>catalytic</note>
    </ligand>
</feature>
<keyword evidence="4 9" id="KW-0540">Nuclease</keyword>
<keyword evidence="9" id="KW-0963">Cytoplasm</keyword>
<comment type="function">
    <text evidence="9">Single strand-specific metallo-endoribonuclease involved in late-stage 70S ribosome quality control and in maturation of the 3' terminus of the 16S rRNA.</text>
</comment>
<dbReference type="GO" id="GO:0004222">
    <property type="term" value="F:metalloendopeptidase activity"/>
    <property type="evidence" value="ECO:0007669"/>
    <property type="project" value="InterPro"/>
</dbReference>
<dbReference type="OrthoDB" id="9807740at2"/>
<feature type="binding site" evidence="9">
    <location>
        <position position="108"/>
    </location>
    <ligand>
        <name>Zn(2+)</name>
        <dbReference type="ChEBI" id="CHEBI:29105"/>
        <note>catalytic</note>
    </ligand>
</feature>
<dbReference type="AlphaFoldDB" id="A0A5B8UAD5"/>
<evidence type="ECO:0000256" key="7">
    <source>
        <dbReference type="ARBA" id="ARBA00022801"/>
    </source>
</evidence>